<reference evidence="1" key="1">
    <citation type="submission" date="2019-08" db="EMBL/GenBank/DDBJ databases">
        <authorList>
            <person name="Kucharzyk K."/>
            <person name="Murdoch R.W."/>
            <person name="Higgins S."/>
            <person name="Loffler F."/>
        </authorList>
    </citation>
    <scope>NUCLEOTIDE SEQUENCE</scope>
</reference>
<proteinExistence type="predicted"/>
<comment type="caution">
    <text evidence="1">The sequence shown here is derived from an EMBL/GenBank/DDBJ whole genome shotgun (WGS) entry which is preliminary data.</text>
</comment>
<organism evidence="1">
    <name type="scientific">bioreactor metagenome</name>
    <dbReference type="NCBI Taxonomy" id="1076179"/>
    <lineage>
        <taxon>unclassified sequences</taxon>
        <taxon>metagenomes</taxon>
        <taxon>ecological metagenomes</taxon>
    </lineage>
</organism>
<protein>
    <submittedName>
        <fullName evidence="1">Uncharacterized protein</fullName>
    </submittedName>
</protein>
<dbReference type="EMBL" id="VSSQ01035860">
    <property type="protein sequence ID" value="MPM88197.1"/>
    <property type="molecule type" value="Genomic_DNA"/>
</dbReference>
<name>A0A645DFZ9_9ZZZZ</name>
<sequence length="150" mass="16841">MKYVNYKVNGYLHEGYMQKSITREVDTRTQIAIVKEDIKITFPDGTKSNHRIADMTRTYKHGDLNTNTDNIIETYGTVSFTNIKNVTSSKVIKETEKLIYKVVPGEIVQGKATMTYSTGKVITIDYGDGTADNTATLSDGTKTWTITLKK</sequence>
<gene>
    <name evidence="1" type="ORF">SDC9_135298</name>
</gene>
<evidence type="ECO:0000313" key="1">
    <source>
        <dbReference type="EMBL" id="MPM88197.1"/>
    </source>
</evidence>
<dbReference type="AlphaFoldDB" id="A0A645DFZ9"/>
<accession>A0A645DFZ9</accession>